<feature type="domain" description="Pseudouridine synthase II N-terminal" evidence="2">
    <location>
        <begin position="102"/>
        <end position="174"/>
    </location>
</feature>
<dbReference type="GeneID" id="106472146"/>
<gene>
    <name evidence="4" type="primary">LOC106472146</name>
</gene>
<sequence length="180" mass="20470">MRTICNAEEAWKLLNGIFCIYKPAGLSVYKVREVLIGNIVRDLNLMNVRPPRDYVKIEGSVASGKALTISTVPNYADHMLVTGPRYQPQDVRLTWITFLGWSVSGVLVMAVNRGNRLLFKYRESKHLHSFELKGKFGLATDNFMVDGRIVEKATYDHINEWKINKVLAAVQASHQAQMFK</sequence>
<evidence type="ECO:0000313" key="3">
    <source>
        <dbReference type="Proteomes" id="UP000694941"/>
    </source>
</evidence>
<organism evidence="3 4">
    <name type="scientific">Limulus polyphemus</name>
    <name type="common">Atlantic horseshoe crab</name>
    <dbReference type="NCBI Taxonomy" id="6850"/>
    <lineage>
        <taxon>Eukaryota</taxon>
        <taxon>Metazoa</taxon>
        <taxon>Ecdysozoa</taxon>
        <taxon>Arthropoda</taxon>
        <taxon>Chelicerata</taxon>
        <taxon>Merostomata</taxon>
        <taxon>Xiphosura</taxon>
        <taxon>Limulidae</taxon>
        <taxon>Limulus</taxon>
    </lineage>
</organism>
<evidence type="ECO:0000256" key="1">
    <source>
        <dbReference type="ARBA" id="ARBA00008999"/>
    </source>
</evidence>
<name>A0ABM1BT96_LIMPO</name>
<evidence type="ECO:0000259" key="2">
    <source>
        <dbReference type="Pfam" id="PF01509"/>
    </source>
</evidence>
<keyword evidence="3" id="KW-1185">Reference proteome</keyword>
<dbReference type="RefSeq" id="XP_013788231.1">
    <property type="nucleotide sequence ID" value="XM_013932777.2"/>
</dbReference>
<dbReference type="Proteomes" id="UP000694941">
    <property type="component" value="Unplaced"/>
</dbReference>
<comment type="similarity">
    <text evidence="1">Belongs to the pseudouridine synthase TruB family.</text>
</comment>
<dbReference type="PANTHER" id="PTHR13195">
    <property type="entry name" value="PSEUDOURIDINE SYNTHASE-RELATED"/>
    <property type="match status" value="1"/>
</dbReference>
<dbReference type="Pfam" id="PF01509">
    <property type="entry name" value="TruB_N"/>
    <property type="match status" value="1"/>
</dbReference>
<dbReference type="PANTHER" id="PTHR13195:SF0">
    <property type="entry name" value="PSEUDOURIDYLATE SYNTHASE TRUB2, MITOCHONDRIAL"/>
    <property type="match status" value="1"/>
</dbReference>
<dbReference type="InterPro" id="IPR039048">
    <property type="entry name" value="Trub2"/>
</dbReference>
<accession>A0ABM1BT96</accession>
<protein>
    <submittedName>
        <fullName evidence="4">Probable tRNA pseudouridine synthase 2</fullName>
    </submittedName>
</protein>
<dbReference type="SUPFAM" id="SSF55120">
    <property type="entry name" value="Pseudouridine synthase"/>
    <property type="match status" value="1"/>
</dbReference>
<dbReference type="Gene3D" id="3.30.2350.10">
    <property type="entry name" value="Pseudouridine synthase"/>
    <property type="match status" value="1"/>
</dbReference>
<proteinExistence type="inferred from homology"/>
<dbReference type="InterPro" id="IPR002501">
    <property type="entry name" value="PsdUridine_synth_N"/>
</dbReference>
<reference evidence="4" key="1">
    <citation type="submission" date="2025-08" db="UniProtKB">
        <authorList>
            <consortium name="RefSeq"/>
        </authorList>
    </citation>
    <scope>IDENTIFICATION</scope>
    <source>
        <tissue evidence="4">Muscle</tissue>
    </source>
</reference>
<evidence type="ECO:0000313" key="4">
    <source>
        <dbReference type="RefSeq" id="XP_013788231.1"/>
    </source>
</evidence>
<dbReference type="InterPro" id="IPR020103">
    <property type="entry name" value="PsdUridine_synth_cat_dom_sf"/>
</dbReference>